<dbReference type="RefSeq" id="WP_007869265.1">
    <property type="nucleotide sequence ID" value="NZ_KQ235875.1"/>
</dbReference>
<dbReference type="Gene3D" id="2.10.270.10">
    <property type="entry name" value="Cholin Binding"/>
    <property type="match status" value="1"/>
</dbReference>
<protein>
    <submittedName>
        <fullName evidence="4">Uncharacterized protein</fullName>
    </submittedName>
</protein>
<dbReference type="InterPro" id="IPR013783">
    <property type="entry name" value="Ig-like_fold"/>
</dbReference>
<evidence type="ECO:0000256" key="2">
    <source>
        <dbReference type="PROSITE-ProRule" id="PRU00591"/>
    </source>
</evidence>
<dbReference type="Gene3D" id="2.60.40.10">
    <property type="entry name" value="Immunoglobulins"/>
    <property type="match status" value="1"/>
</dbReference>
<dbReference type="EMBL" id="ADLK01000001">
    <property type="protein sequence ID" value="KMW24174.1"/>
    <property type="molecule type" value="Genomic_DNA"/>
</dbReference>
<keyword evidence="1" id="KW-0677">Repeat</keyword>
<dbReference type="SUPFAM" id="SSF69360">
    <property type="entry name" value="Cell wall binding repeat"/>
    <property type="match status" value="1"/>
</dbReference>
<dbReference type="Proteomes" id="UP000037392">
    <property type="component" value="Unassembled WGS sequence"/>
</dbReference>
<dbReference type="Pfam" id="PF19127">
    <property type="entry name" value="Choline_bind_3"/>
    <property type="match status" value="1"/>
</dbReference>
<accession>A0A0J9CHQ1</accession>
<dbReference type="AlphaFoldDB" id="A0A0J9CHQ1"/>
<dbReference type="OrthoDB" id="1930042at2"/>
<feature type="repeat" description="Cell wall-binding" evidence="2">
    <location>
        <begin position="292"/>
        <end position="311"/>
    </location>
</feature>
<feature type="compositionally biased region" description="Polar residues" evidence="3">
    <location>
        <begin position="238"/>
        <end position="247"/>
    </location>
</feature>
<evidence type="ECO:0000313" key="4">
    <source>
        <dbReference type="EMBL" id="KMW24174.1"/>
    </source>
</evidence>
<dbReference type="PATRIC" id="fig|742734.4.peg.38"/>
<organism evidence="4 5">
    <name type="scientific">[Clostridium] citroniae WAL-19142</name>
    <dbReference type="NCBI Taxonomy" id="742734"/>
    <lineage>
        <taxon>Bacteria</taxon>
        <taxon>Bacillati</taxon>
        <taxon>Bacillota</taxon>
        <taxon>Clostridia</taxon>
        <taxon>Lachnospirales</taxon>
        <taxon>Lachnospiraceae</taxon>
        <taxon>Enterocloster</taxon>
    </lineage>
</organism>
<dbReference type="GeneID" id="93163517"/>
<dbReference type="InterPro" id="IPR018337">
    <property type="entry name" value="Cell_wall/Cho-bd_repeat"/>
</dbReference>
<sequence length="331" mass="36538">MKKSRYAVTAAAAIWMVIGLGMTAQAKSAYRLEIENQYDSQGVSRDDNDKNKVHPLEPDVYVSEEDSDAIEMLSDVSWSKSPENWTAGNDVTGTVYLGSSTGLTKSSLEIKVVNGRNDAQITSVKKYTGSDYEADSGYVYTVKFTYQAAAQLDSTTWAGWDSDNPSVATWNSVKFANTYRVVLYDDQGSVVSQIVEGATSYDFSPFMTKSGTAYYFEVAAIARNGNQQDYLEDGEPVSSLSSQSNDPGITDGTWGDYQQGRRFTYHDGTVAAGKWERIMSKWYYFSPEGYAVTGWNELDGKWYYMYQDGSMAAGTTTPDGYQVGGDGAWVQ</sequence>
<evidence type="ECO:0000256" key="3">
    <source>
        <dbReference type="SAM" id="MobiDB-lite"/>
    </source>
</evidence>
<gene>
    <name evidence="4" type="ORF">HMPREF9470_00036</name>
</gene>
<proteinExistence type="predicted"/>
<comment type="caution">
    <text evidence="4">The sequence shown here is derived from an EMBL/GenBank/DDBJ whole genome shotgun (WGS) entry which is preliminary data.</text>
</comment>
<name>A0A0J9CHQ1_9FIRM</name>
<evidence type="ECO:0000313" key="5">
    <source>
        <dbReference type="Proteomes" id="UP000037392"/>
    </source>
</evidence>
<feature type="region of interest" description="Disordered" evidence="3">
    <location>
        <begin position="233"/>
        <end position="253"/>
    </location>
</feature>
<reference evidence="4 5" key="1">
    <citation type="submission" date="2011-04" db="EMBL/GenBank/DDBJ databases">
        <title>The Genome Sequence of Clostridium citroniae WAL-19142.</title>
        <authorList>
            <consortium name="The Broad Institute Genome Sequencing Platform"/>
            <person name="Earl A."/>
            <person name="Ward D."/>
            <person name="Feldgarden M."/>
            <person name="Gevers D."/>
            <person name="Warren Y.A."/>
            <person name="Tyrrell K.L."/>
            <person name="Citron D.M."/>
            <person name="Goldstein E.J."/>
            <person name="Daigneault M."/>
            <person name="Allen-Vercoe E."/>
            <person name="Young S.K."/>
            <person name="Zeng Q."/>
            <person name="Gargeya S."/>
            <person name="Fitzgerald M."/>
            <person name="Haas B."/>
            <person name="Abouelleil A."/>
            <person name="Alvarado L."/>
            <person name="Arachchi H.M."/>
            <person name="Berlin A."/>
            <person name="Brown A."/>
            <person name="Chapman S.B."/>
            <person name="Chen Z."/>
            <person name="Dunbar C."/>
            <person name="Freedman E."/>
            <person name="Gearin G."/>
            <person name="Gellesch M."/>
            <person name="Goldberg J."/>
            <person name="Griggs A."/>
            <person name="Gujja S."/>
            <person name="Heilman E.R."/>
            <person name="Heiman D."/>
            <person name="Howarth C."/>
            <person name="Larson L."/>
            <person name="Lui A."/>
            <person name="MacDonald P.J."/>
            <person name="Mehta T."/>
            <person name="Montmayeur A."/>
            <person name="Murphy C."/>
            <person name="Neiman D."/>
            <person name="Pearson M."/>
            <person name="Priest M."/>
            <person name="Roberts A."/>
            <person name="Saif S."/>
            <person name="Shea T."/>
            <person name="Shenoy N."/>
            <person name="Sisk P."/>
            <person name="Stolte C."/>
            <person name="Sykes S."/>
            <person name="White J."/>
            <person name="Yandava C."/>
            <person name="Wortman J."/>
            <person name="Nusbaum C."/>
            <person name="Birren B."/>
        </authorList>
    </citation>
    <scope>NUCLEOTIDE SEQUENCE [LARGE SCALE GENOMIC DNA]</scope>
    <source>
        <strain evidence="4 5">WAL-19142</strain>
    </source>
</reference>
<dbReference type="PROSITE" id="PS51170">
    <property type="entry name" value="CW"/>
    <property type="match status" value="1"/>
</dbReference>
<evidence type="ECO:0000256" key="1">
    <source>
        <dbReference type="ARBA" id="ARBA00022737"/>
    </source>
</evidence>